<dbReference type="Pfam" id="PF01874">
    <property type="entry name" value="CitG"/>
    <property type="match status" value="1"/>
</dbReference>
<dbReference type="HAMAP" id="MF_00397">
    <property type="entry name" value="CitG"/>
    <property type="match status" value="1"/>
</dbReference>
<keyword evidence="2 5" id="KW-0808">Transferase</keyword>
<sequence>MHNKQQIVDMALQSLLYEVSVTPKPGLVDPASVGAHKDMDVFTFIDSTIALQPYFRNVYEQATNFEGHDLTNLFNQIRPLGIEAEKQMFAATNNVNTHKGAIFSLGILVAATGYLNRKEMVYDTSVLMDIVTKMLANLLKDDFTHLSEKETLTAGEKQFLNYGKGGIRSEAAAGYPTVTKIALPYLRRSTGTRNQRLLNTLMVIVKNSEDSNLIKRAGSVDVLTWVQDKVDFFFSLGGSKTGAGELYLEQLDSLFIERNLSLGGSADLLILTIYCALLEGIL</sequence>
<dbReference type="GO" id="GO:0051191">
    <property type="term" value="P:prosthetic group biosynthetic process"/>
    <property type="evidence" value="ECO:0007669"/>
    <property type="project" value="TreeGrafter"/>
</dbReference>
<dbReference type="PANTHER" id="PTHR30201:SF2">
    <property type="entry name" value="2-(5''-TRIPHOSPHORIBOSYL)-3'-DEPHOSPHOCOENZYME-A SYNTHASE"/>
    <property type="match status" value="1"/>
</dbReference>
<evidence type="ECO:0000256" key="2">
    <source>
        <dbReference type="ARBA" id="ARBA00022679"/>
    </source>
</evidence>
<dbReference type="InterPro" id="IPR017551">
    <property type="entry name" value="TriPribosyl-deP-CoA_syn_CitG"/>
</dbReference>
<protein>
    <recommendedName>
        <fullName evidence="5">Probable 2-(5''-triphosphoribosyl)-3'-dephosphocoenzyme-A synthase</fullName>
        <shortName evidence="5">2-(5''-triphosphoribosyl)-3'-dephospho-CoA synthase</shortName>
        <ecNumber evidence="5">2.4.2.52</ecNumber>
    </recommendedName>
</protein>
<dbReference type="Proteomes" id="UP000199268">
    <property type="component" value="Unassembled WGS sequence"/>
</dbReference>
<dbReference type="Gene3D" id="1.10.4200.10">
    <property type="entry name" value="Triphosphoribosyl-dephospho-CoA protein"/>
    <property type="match status" value="1"/>
</dbReference>
<dbReference type="NCBIfam" id="TIGR03125">
    <property type="entry name" value="citrate_citG"/>
    <property type="match status" value="1"/>
</dbReference>
<evidence type="ECO:0000256" key="1">
    <source>
        <dbReference type="ARBA" id="ARBA00001210"/>
    </source>
</evidence>
<dbReference type="GO" id="GO:0046917">
    <property type="term" value="F:triphosphoribosyl-dephospho-CoA synthase activity"/>
    <property type="evidence" value="ECO:0007669"/>
    <property type="project" value="UniProtKB-UniRule"/>
</dbReference>
<reference evidence="7" key="1">
    <citation type="submission" date="2016-08" db="EMBL/GenBank/DDBJ databases">
        <authorList>
            <person name="Varghese N."/>
            <person name="Submissions Spin"/>
        </authorList>
    </citation>
    <scope>NUCLEOTIDE SEQUENCE [LARGE SCALE GENOMIC DNA]</scope>
    <source>
        <strain evidence="7">R-53094</strain>
    </source>
</reference>
<dbReference type="NCBIfam" id="NF002315">
    <property type="entry name" value="PRK01237.1"/>
    <property type="match status" value="1"/>
</dbReference>
<dbReference type="InterPro" id="IPR002736">
    <property type="entry name" value="CitG"/>
</dbReference>
<dbReference type="PANTHER" id="PTHR30201">
    <property type="entry name" value="TRIPHOSPHORIBOSYL-DEPHOSPHO-COA SYNTHASE"/>
    <property type="match status" value="1"/>
</dbReference>
<proteinExistence type="inferred from homology"/>
<evidence type="ECO:0000313" key="6">
    <source>
        <dbReference type="EMBL" id="SCB93763.1"/>
    </source>
</evidence>
<evidence type="ECO:0000313" key="7">
    <source>
        <dbReference type="Proteomes" id="UP000199268"/>
    </source>
</evidence>
<evidence type="ECO:0000256" key="5">
    <source>
        <dbReference type="HAMAP-Rule" id="MF_00397"/>
    </source>
</evidence>
<dbReference type="AlphaFoldDB" id="A0A1C4AGN8"/>
<name>A0A1C4AGN8_9LACO</name>
<dbReference type="EC" id="2.4.2.52" evidence="5"/>
<gene>
    <name evidence="5" type="primary">citG</name>
    <name evidence="6" type="ORF">GA0061074_10576</name>
</gene>
<dbReference type="EMBL" id="FMAO01000005">
    <property type="protein sequence ID" value="SCB93763.1"/>
    <property type="molecule type" value="Genomic_DNA"/>
</dbReference>
<evidence type="ECO:0000256" key="4">
    <source>
        <dbReference type="ARBA" id="ARBA00022840"/>
    </source>
</evidence>
<keyword evidence="4 5" id="KW-0067">ATP-binding</keyword>
<evidence type="ECO:0000256" key="3">
    <source>
        <dbReference type="ARBA" id="ARBA00022741"/>
    </source>
</evidence>
<comment type="similarity">
    <text evidence="5">Belongs to the CitG/MdcB family.</text>
</comment>
<keyword evidence="7" id="KW-1185">Reference proteome</keyword>
<dbReference type="STRING" id="1505725.GA0061074_10576"/>
<organism evidence="6 7">
    <name type="scientific">Weissella bombi</name>
    <dbReference type="NCBI Taxonomy" id="1505725"/>
    <lineage>
        <taxon>Bacteria</taxon>
        <taxon>Bacillati</taxon>
        <taxon>Bacillota</taxon>
        <taxon>Bacilli</taxon>
        <taxon>Lactobacillales</taxon>
        <taxon>Lactobacillaceae</taxon>
        <taxon>Weissella</taxon>
    </lineage>
</organism>
<keyword evidence="3 5" id="KW-0547">Nucleotide-binding</keyword>
<comment type="catalytic activity">
    <reaction evidence="1 5">
        <text>3'-dephospho-CoA + ATP = 2'-(5''-triphospho-alpha-D-ribosyl)-3'-dephospho-CoA + adenine</text>
        <dbReference type="Rhea" id="RHEA:15117"/>
        <dbReference type="ChEBI" id="CHEBI:16708"/>
        <dbReference type="ChEBI" id="CHEBI:30616"/>
        <dbReference type="ChEBI" id="CHEBI:57328"/>
        <dbReference type="ChEBI" id="CHEBI:61378"/>
        <dbReference type="EC" id="2.4.2.52"/>
    </reaction>
</comment>
<dbReference type="GO" id="GO:0005524">
    <property type="term" value="F:ATP binding"/>
    <property type="evidence" value="ECO:0007669"/>
    <property type="project" value="UniProtKB-KW"/>
</dbReference>
<dbReference type="RefSeq" id="WP_167550166.1">
    <property type="nucleotide sequence ID" value="NZ_BJEE01000005.1"/>
</dbReference>
<accession>A0A1C4AGN8</accession>